<gene>
    <name evidence="1" type="ORF">ENI34_03510</name>
</gene>
<dbReference type="AlphaFoldDB" id="A0A9C9JZU4"/>
<evidence type="ECO:0000313" key="1">
    <source>
        <dbReference type="EMBL" id="HEC78193.1"/>
    </source>
</evidence>
<evidence type="ECO:0000313" key="2">
    <source>
        <dbReference type="Proteomes" id="UP000885826"/>
    </source>
</evidence>
<dbReference type="EMBL" id="DRIG01000038">
    <property type="protein sequence ID" value="HEC78193.1"/>
    <property type="molecule type" value="Genomic_DNA"/>
</dbReference>
<accession>A0A9C9JZU4</accession>
<dbReference type="Proteomes" id="UP000885826">
    <property type="component" value="Unassembled WGS sequence"/>
</dbReference>
<organism evidence="1 2">
    <name type="scientific">candidate division WOR-3 bacterium</name>
    <dbReference type="NCBI Taxonomy" id="2052148"/>
    <lineage>
        <taxon>Bacteria</taxon>
        <taxon>Bacteria division WOR-3</taxon>
    </lineage>
</organism>
<protein>
    <submittedName>
        <fullName evidence="1">Uncharacterized protein</fullName>
    </submittedName>
</protein>
<sequence length="213" mass="25263">MAKILNWHIFRSEIKKRGILIFTPHDVARIFNISAVAVSFFLFRNTRKGLLIRLKKSQKGSLYCFADEIPNRYLIANRIYEPSYISFDTALSYHSIIPESVYTIYSATPKSTREFVITDIRFMYHRIKKSVYVGYEPVQYQNTTILMASAEKALADYLYFVIIKKRTLQYERLALERIDRKKMFSFIKLYGKTSLEDLVTEIYADYRKNKRTH</sequence>
<reference evidence="1" key="1">
    <citation type="journal article" date="2020" name="mSystems">
        <title>Genome- and Community-Level Interaction Insights into Carbon Utilization and Element Cycling Functions of Hydrothermarchaeota in Hydrothermal Sediment.</title>
        <authorList>
            <person name="Zhou Z."/>
            <person name="Liu Y."/>
            <person name="Xu W."/>
            <person name="Pan J."/>
            <person name="Luo Z.H."/>
            <person name="Li M."/>
        </authorList>
    </citation>
    <scope>NUCLEOTIDE SEQUENCE</scope>
    <source>
        <strain evidence="1">HyVt-388</strain>
    </source>
</reference>
<name>A0A9C9JZU4_UNCW3</name>
<comment type="caution">
    <text evidence="1">The sequence shown here is derived from an EMBL/GenBank/DDBJ whole genome shotgun (WGS) entry which is preliminary data.</text>
</comment>
<proteinExistence type="predicted"/>